<keyword evidence="6" id="KW-0868">Chloride</keyword>
<reference evidence="7 8" key="2">
    <citation type="submission" date="2018-10" db="EMBL/GenBank/DDBJ databases">
        <authorList>
            <consortium name="Pathogen Informatics"/>
        </authorList>
    </citation>
    <scope>NUCLEOTIDE SEQUENCE [LARGE SCALE GENOMIC DNA]</scope>
</reference>
<name>A0A0N4VBM4_ENTVE</name>
<dbReference type="InterPro" id="IPR021134">
    <property type="entry name" value="Bestrophin-like"/>
</dbReference>
<evidence type="ECO:0000256" key="6">
    <source>
        <dbReference type="RuleBase" id="RU363126"/>
    </source>
</evidence>
<evidence type="ECO:0000313" key="7">
    <source>
        <dbReference type="EMBL" id="VDD92667.1"/>
    </source>
</evidence>
<dbReference type="Proteomes" id="UP000274131">
    <property type="component" value="Unassembled WGS sequence"/>
</dbReference>
<keyword evidence="6" id="KW-0869">Chloride channel</keyword>
<evidence type="ECO:0000256" key="4">
    <source>
        <dbReference type="ARBA" id="ARBA00023136"/>
    </source>
</evidence>
<dbReference type="InterPro" id="IPR000615">
    <property type="entry name" value="Bestrophin"/>
</dbReference>
<sequence>MTVTYNHDLATARFTAIIRTIFRWKGGVWKSVYLEVIAWCTIYGVLSAIYRCWLSEHEREVFEEVVSVCNKYTDFVPLTFMLGYYVTLVVSRWWHVIQNIGFTDNIALLVANYIQGKDERSIKYKKTIVRYICLLQTMVYRTISVPVRTRYPTLESLVDAGYLEPNEVEIISEDNMWLPYHWALGLINLARDEGVIKSDHAVQQIFKACMDFRSSQISLWIYNWIPVPLVYTQVVFITVRLYFILAILGRQFTDKDNFPIDIYVPVLTILQLVFYVGWLKVSSIF</sequence>
<evidence type="ECO:0000313" key="8">
    <source>
        <dbReference type="Proteomes" id="UP000274131"/>
    </source>
</evidence>
<feature type="transmembrane region" description="Helical" evidence="6">
    <location>
        <begin position="75"/>
        <end position="94"/>
    </location>
</feature>
<comment type="function">
    <text evidence="6">Forms chloride channels.</text>
</comment>
<protein>
    <recommendedName>
        <fullName evidence="6">Bestrophin homolog</fullName>
    </recommendedName>
</protein>
<dbReference type="OrthoDB" id="201595at2759"/>
<gene>
    <name evidence="7" type="ORF">EVEC_LOCUS7418</name>
</gene>
<dbReference type="EMBL" id="UXUI01008914">
    <property type="protein sequence ID" value="VDD92667.1"/>
    <property type="molecule type" value="Genomic_DNA"/>
</dbReference>
<evidence type="ECO:0000256" key="1">
    <source>
        <dbReference type="ARBA" id="ARBA00004370"/>
    </source>
</evidence>
<reference evidence="9" key="1">
    <citation type="submission" date="2017-02" db="UniProtKB">
        <authorList>
            <consortium name="WormBaseParasite"/>
        </authorList>
    </citation>
    <scope>IDENTIFICATION</scope>
</reference>
<keyword evidence="4 6" id="KW-0472">Membrane</keyword>
<accession>A0A0N4VBM4</accession>
<evidence type="ECO:0000256" key="5">
    <source>
        <dbReference type="ARBA" id="ARBA00034769"/>
    </source>
</evidence>
<keyword evidence="2 6" id="KW-0812">Transmembrane</keyword>
<keyword evidence="6" id="KW-0407">Ion channel</keyword>
<proteinExistence type="inferred from homology"/>
<keyword evidence="3 6" id="KW-1133">Transmembrane helix</keyword>
<comment type="similarity">
    <text evidence="5 6">Belongs to the anion channel-forming bestrophin (TC 1.A.46) family. Calcium-sensitive chloride channel subfamily.</text>
</comment>
<feature type="transmembrane region" description="Helical" evidence="6">
    <location>
        <begin position="32"/>
        <end position="54"/>
    </location>
</feature>
<keyword evidence="8" id="KW-1185">Reference proteome</keyword>
<dbReference type="GO" id="GO:0005886">
    <property type="term" value="C:plasma membrane"/>
    <property type="evidence" value="ECO:0007669"/>
    <property type="project" value="UniProtKB-SubCell"/>
</dbReference>
<comment type="subcellular location">
    <subcellularLocation>
        <location evidence="6">Cell membrane</location>
        <topology evidence="6">Multi-pass membrane protein</topology>
    </subcellularLocation>
    <subcellularLocation>
        <location evidence="1">Membrane</location>
    </subcellularLocation>
</comment>
<dbReference type="Pfam" id="PF01062">
    <property type="entry name" value="Bestrophin"/>
    <property type="match status" value="1"/>
</dbReference>
<evidence type="ECO:0000256" key="3">
    <source>
        <dbReference type="ARBA" id="ARBA00022989"/>
    </source>
</evidence>
<evidence type="ECO:0000256" key="2">
    <source>
        <dbReference type="ARBA" id="ARBA00022692"/>
    </source>
</evidence>
<evidence type="ECO:0000313" key="9">
    <source>
        <dbReference type="WBParaSite" id="EVEC_0000793401-mRNA-1"/>
    </source>
</evidence>
<keyword evidence="6" id="KW-0813">Transport</keyword>
<keyword evidence="6" id="KW-1003">Cell membrane</keyword>
<dbReference type="AlphaFoldDB" id="A0A0N4VBM4"/>
<feature type="transmembrane region" description="Helical" evidence="6">
    <location>
        <begin position="229"/>
        <end position="248"/>
    </location>
</feature>
<feature type="transmembrane region" description="Helical" evidence="6">
    <location>
        <begin position="260"/>
        <end position="279"/>
    </location>
</feature>
<organism evidence="9">
    <name type="scientific">Enterobius vermicularis</name>
    <name type="common">Human pinworm</name>
    <dbReference type="NCBI Taxonomy" id="51028"/>
    <lineage>
        <taxon>Eukaryota</taxon>
        <taxon>Metazoa</taxon>
        <taxon>Ecdysozoa</taxon>
        <taxon>Nematoda</taxon>
        <taxon>Chromadorea</taxon>
        <taxon>Rhabditida</taxon>
        <taxon>Spirurina</taxon>
        <taxon>Oxyuridomorpha</taxon>
        <taxon>Oxyuroidea</taxon>
        <taxon>Oxyuridae</taxon>
        <taxon>Enterobius</taxon>
    </lineage>
</organism>
<dbReference type="GO" id="GO:0005254">
    <property type="term" value="F:chloride channel activity"/>
    <property type="evidence" value="ECO:0007669"/>
    <property type="project" value="UniProtKB-KW"/>
</dbReference>
<dbReference type="GO" id="GO:0034707">
    <property type="term" value="C:chloride channel complex"/>
    <property type="evidence" value="ECO:0007669"/>
    <property type="project" value="UniProtKB-KW"/>
</dbReference>
<dbReference type="WBParaSite" id="EVEC_0000793401-mRNA-1">
    <property type="protein sequence ID" value="EVEC_0000793401-mRNA-1"/>
    <property type="gene ID" value="EVEC_0000793401"/>
</dbReference>
<keyword evidence="6" id="KW-0406">Ion transport</keyword>
<dbReference type="PANTHER" id="PTHR10736">
    <property type="entry name" value="BESTROPHIN"/>
    <property type="match status" value="1"/>
</dbReference>
<dbReference type="PANTHER" id="PTHR10736:SF0">
    <property type="entry name" value="BESTROPHIN HOMOLOG"/>
    <property type="match status" value="1"/>
</dbReference>
<dbReference type="STRING" id="51028.A0A0N4VBM4"/>